<dbReference type="Proteomes" id="UP000230002">
    <property type="component" value="Unassembled WGS sequence"/>
</dbReference>
<feature type="transmembrane region" description="Helical" evidence="2">
    <location>
        <begin position="705"/>
        <end position="726"/>
    </location>
</feature>
<feature type="transmembrane region" description="Helical" evidence="2">
    <location>
        <begin position="505"/>
        <end position="524"/>
    </location>
</feature>
<protein>
    <submittedName>
        <fullName evidence="3">Uncharacterized protein</fullName>
    </submittedName>
</protein>
<keyword evidence="2" id="KW-0812">Transmembrane</keyword>
<feature type="transmembrane region" description="Helical" evidence="2">
    <location>
        <begin position="272"/>
        <end position="293"/>
    </location>
</feature>
<feature type="transmembrane region" description="Helical" evidence="2">
    <location>
        <begin position="72"/>
        <end position="92"/>
    </location>
</feature>
<organism evidence="3 4">
    <name type="scientific">Ganoderma sinense ZZ0214-1</name>
    <dbReference type="NCBI Taxonomy" id="1077348"/>
    <lineage>
        <taxon>Eukaryota</taxon>
        <taxon>Fungi</taxon>
        <taxon>Dikarya</taxon>
        <taxon>Basidiomycota</taxon>
        <taxon>Agaricomycotina</taxon>
        <taxon>Agaricomycetes</taxon>
        <taxon>Polyporales</taxon>
        <taxon>Polyporaceae</taxon>
        <taxon>Ganoderma</taxon>
    </lineage>
</organism>
<gene>
    <name evidence="3" type="ORF">GSI_12325</name>
</gene>
<accession>A0A2G8RYK6</accession>
<feature type="transmembrane region" description="Helical" evidence="2">
    <location>
        <begin position="129"/>
        <end position="148"/>
    </location>
</feature>
<sequence>MPLSWALEIAFESRTDFPSLQIQIAGMSSVVHLALGCYFAETLLCGCFIALYAIILWQLFSKRLPQGRSRRDMVLIGASAAMFLLAILHLAVDSNILVASGLLRGVDIPTLAGEISMWNGPKRLGFAKFTIYVGQTFIGDSFMTYRAFIIWNSSWLVIAFPLVLLAAELALGSATIALGQLAPWQKFHTFMQIYFVISVTANVLVTALVMRPLLSSRRGVQEYRPEGSRLRTVKWRVAESIIQSAAVLTISAVSFAVTAFASPAGFSVCHYIFPPVVGMVFSITVARICLSAVPEAPRPSMLALEGNYDYGPGGARTMSCPSLPVTVNDVEDSDCAAHPIAIHVSVTHTSDRDSVLSSGQYSTCGSPASHKGGRGEDEKGASEKGASEQHGSLEVEYIIRFDFVIVIDGGFSFSPGRISHGSRLGLTSSSPLPKHPPPYIRSVVMAYSGAPNDPMATMTRSTLASGIAAFFVESLLFGAFAVTYGICTWILLFRDRGVGGSTRNVVLFSASSVIFVLALVHMALDLHVLLDTFVARGGDLQTEASVFDDWNALSNTLGAAKFGIYVTQVLVGDSFMAYRAYIVWDRSVRVVVLPAILLFGEVVIGYYISFSGPIVMKNLQTDVASCVDALVQAFFILSAVTNLLSTGLIMKRILTSSVGSHDVIPRALCRGAKWRVFESILQSAAIYSVASISLAATSFTSPTIAFPALHSVFPSVIGIVFLLIVVRITRSAPAGSGSGSAGELGRRSMHQLNGSSCQIPSLSLSLSTSTTAVHTVDVERRGRLSSPLASPIAIHVSVSTTSDTASAEWADHGDEKMGMMELKMLPEDMSASDEA</sequence>
<feature type="transmembrane region" description="Helical" evidence="2">
    <location>
        <begin position="193"/>
        <end position="214"/>
    </location>
</feature>
<evidence type="ECO:0000313" key="4">
    <source>
        <dbReference type="Proteomes" id="UP000230002"/>
    </source>
</evidence>
<dbReference type="STRING" id="1077348.A0A2G8RYK6"/>
<dbReference type="OrthoDB" id="2756618at2759"/>
<feature type="transmembrane region" description="Helical" evidence="2">
    <location>
        <begin position="629"/>
        <end position="650"/>
    </location>
</feature>
<reference evidence="3 4" key="1">
    <citation type="journal article" date="2015" name="Sci. Rep.">
        <title>Chromosome-level genome map provides insights into diverse defense mechanisms in the medicinal fungus Ganoderma sinense.</title>
        <authorList>
            <person name="Zhu Y."/>
            <person name="Xu J."/>
            <person name="Sun C."/>
            <person name="Zhou S."/>
            <person name="Xu H."/>
            <person name="Nelson D.R."/>
            <person name="Qian J."/>
            <person name="Song J."/>
            <person name="Luo H."/>
            <person name="Xiang L."/>
            <person name="Li Y."/>
            <person name="Xu Z."/>
            <person name="Ji A."/>
            <person name="Wang L."/>
            <person name="Lu S."/>
            <person name="Hayward A."/>
            <person name="Sun W."/>
            <person name="Li X."/>
            <person name="Schwartz D.C."/>
            <person name="Wang Y."/>
            <person name="Chen S."/>
        </authorList>
    </citation>
    <scope>NUCLEOTIDE SEQUENCE [LARGE SCALE GENOMIC DNA]</scope>
    <source>
        <strain evidence="3 4">ZZ0214-1</strain>
    </source>
</reference>
<evidence type="ECO:0000256" key="1">
    <source>
        <dbReference type="SAM" id="MobiDB-lite"/>
    </source>
</evidence>
<feature type="transmembrane region" description="Helical" evidence="2">
    <location>
        <begin position="680"/>
        <end position="699"/>
    </location>
</feature>
<feature type="transmembrane region" description="Helical" evidence="2">
    <location>
        <begin position="38"/>
        <end position="60"/>
    </location>
</feature>
<evidence type="ECO:0000256" key="2">
    <source>
        <dbReference type="SAM" id="Phobius"/>
    </source>
</evidence>
<dbReference type="AlphaFoldDB" id="A0A2G8RYK6"/>
<feature type="region of interest" description="Disordered" evidence="1">
    <location>
        <begin position="353"/>
        <end position="388"/>
    </location>
</feature>
<feature type="transmembrane region" description="Helical" evidence="2">
    <location>
        <begin position="467"/>
        <end position="493"/>
    </location>
</feature>
<feature type="transmembrane region" description="Helical" evidence="2">
    <location>
        <begin position="155"/>
        <end position="181"/>
    </location>
</feature>
<keyword evidence="4" id="KW-1185">Reference proteome</keyword>
<feature type="transmembrane region" description="Helical" evidence="2">
    <location>
        <begin position="590"/>
        <end position="609"/>
    </location>
</feature>
<evidence type="ECO:0000313" key="3">
    <source>
        <dbReference type="EMBL" id="PIL26567.1"/>
    </source>
</evidence>
<feature type="compositionally biased region" description="Polar residues" evidence="1">
    <location>
        <begin position="355"/>
        <end position="366"/>
    </location>
</feature>
<dbReference type="EMBL" id="AYKW01000045">
    <property type="protein sequence ID" value="PIL26567.1"/>
    <property type="molecule type" value="Genomic_DNA"/>
</dbReference>
<proteinExistence type="predicted"/>
<feature type="transmembrane region" description="Helical" evidence="2">
    <location>
        <begin position="235"/>
        <end position="260"/>
    </location>
</feature>
<keyword evidence="2" id="KW-0472">Membrane</keyword>
<comment type="caution">
    <text evidence="3">The sequence shown here is derived from an EMBL/GenBank/DDBJ whole genome shotgun (WGS) entry which is preliminary data.</text>
</comment>
<feature type="compositionally biased region" description="Basic and acidic residues" evidence="1">
    <location>
        <begin position="373"/>
        <end position="388"/>
    </location>
</feature>
<keyword evidence="2" id="KW-1133">Transmembrane helix</keyword>
<name>A0A2G8RYK6_9APHY</name>